<dbReference type="NCBIfam" id="TIGR00040">
    <property type="entry name" value="yfcE"/>
    <property type="match status" value="1"/>
</dbReference>
<feature type="domain" description="Calcineurin-like phosphoesterase" evidence="1">
    <location>
        <begin position="1"/>
        <end position="155"/>
    </location>
</feature>
<name>A0A382VY32_9ZZZZ</name>
<accession>A0A382VY32</accession>
<dbReference type="AlphaFoldDB" id="A0A382VY32"/>
<dbReference type="InterPro" id="IPR024654">
    <property type="entry name" value="Calcineurin-like_PHP_lpxH"/>
</dbReference>
<dbReference type="InterPro" id="IPR000979">
    <property type="entry name" value="Phosphodiesterase_MJ0936/Vps29"/>
</dbReference>
<dbReference type="PANTHER" id="PTHR43165:SF1">
    <property type="entry name" value="PHOSPHODIESTERASE MJ0936"/>
    <property type="match status" value="1"/>
</dbReference>
<reference evidence="2" key="1">
    <citation type="submission" date="2018-05" db="EMBL/GenBank/DDBJ databases">
        <authorList>
            <person name="Lanie J.A."/>
            <person name="Ng W.-L."/>
            <person name="Kazmierczak K.M."/>
            <person name="Andrzejewski T.M."/>
            <person name="Davidsen T.M."/>
            <person name="Wayne K.J."/>
            <person name="Tettelin H."/>
            <person name="Glass J.I."/>
            <person name="Rusch D."/>
            <person name="Podicherti R."/>
            <person name="Tsui H.-C.T."/>
            <person name="Winkler M.E."/>
        </authorList>
    </citation>
    <scope>NUCLEOTIDE SEQUENCE</scope>
</reference>
<dbReference type="Pfam" id="PF12850">
    <property type="entry name" value="Metallophos_2"/>
    <property type="match status" value="1"/>
</dbReference>
<dbReference type="Gene3D" id="3.60.21.10">
    <property type="match status" value="1"/>
</dbReference>
<protein>
    <recommendedName>
        <fullName evidence="1">Calcineurin-like phosphoesterase domain-containing protein</fullName>
    </recommendedName>
</protein>
<proteinExistence type="predicted"/>
<evidence type="ECO:0000259" key="1">
    <source>
        <dbReference type="Pfam" id="PF12850"/>
    </source>
</evidence>
<dbReference type="EMBL" id="UINC01155441">
    <property type="protein sequence ID" value="SVD51290.1"/>
    <property type="molecule type" value="Genomic_DNA"/>
</dbReference>
<organism evidence="2">
    <name type="scientific">marine metagenome</name>
    <dbReference type="NCBI Taxonomy" id="408172"/>
    <lineage>
        <taxon>unclassified sequences</taxon>
        <taxon>metagenomes</taxon>
        <taxon>ecological metagenomes</taxon>
    </lineage>
</organism>
<dbReference type="InterPro" id="IPR029052">
    <property type="entry name" value="Metallo-depent_PP-like"/>
</dbReference>
<dbReference type="SUPFAM" id="SSF56300">
    <property type="entry name" value="Metallo-dependent phosphatases"/>
    <property type="match status" value="1"/>
</dbReference>
<dbReference type="PANTHER" id="PTHR43165">
    <property type="entry name" value="METALLOPHOSPHOESTERASE"/>
    <property type="match status" value="1"/>
</dbReference>
<gene>
    <name evidence="2" type="ORF">METZ01_LOCUS404144</name>
</gene>
<dbReference type="InterPro" id="IPR053193">
    <property type="entry name" value="MetalloPDE_YfcE-like"/>
</dbReference>
<evidence type="ECO:0000313" key="2">
    <source>
        <dbReference type="EMBL" id="SVD51290.1"/>
    </source>
</evidence>
<sequence>MIVGVFSDVHDNIEALRRVLDDFKARSAARAIFCGDFCSPIPSRVMGESGLEIDCVFGNGDGDRLAIHRFATTEFQNLTVHGEYAELEIDERKVAVTHYPLYAQALGRTGDYSAVFSGHTHEVHEEVFSDCIWVNPGEVLGFKGSPSYACYDTSDNTVSIVRL</sequence>